<evidence type="ECO:0000256" key="1">
    <source>
        <dbReference type="SAM" id="SignalP"/>
    </source>
</evidence>
<dbReference type="EMBL" id="JAHWXT010000001">
    <property type="protein sequence ID" value="MCF0263098.1"/>
    <property type="molecule type" value="Genomic_DNA"/>
</dbReference>
<reference evidence="2" key="1">
    <citation type="submission" date="2021-07" db="EMBL/GenBank/DDBJ databases">
        <authorList>
            <person name="Fernandez M."/>
            <person name="Pereira P."/>
            <person name="Torres Tejerizo G.A."/>
            <person name="Gonzalez P."/>
            <person name="Agostini E."/>
        </authorList>
    </citation>
    <scope>NUCLEOTIDE SEQUENCE</scope>
    <source>
        <strain evidence="2">SFC 500-1A</strain>
    </source>
</reference>
<keyword evidence="1" id="KW-0732">Signal</keyword>
<gene>
    <name evidence="2" type="ORF">KW868_01225</name>
</gene>
<dbReference type="Proteomes" id="UP000887320">
    <property type="component" value="Unassembled WGS sequence"/>
</dbReference>
<name>A0A8X8GI27_ACIGI</name>
<dbReference type="AlphaFoldDB" id="A0A8X8GI27"/>
<evidence type="ECO:0000313" key="2">
    <source>
        <dbReference type="EMBL" id="MCF0263098.1"/>
    </source>
</evidence>
<feature type="chain" id="PRO_5036459900" evidence="1">
    <location>
        <begin position="41"/>
        <end position="283"/>
    </location>
</feature>
<dbReference type="RefSeq" id="WP_234622508.1">
    <property type="nucleotide sequence ID" value="NZ_JAHWXT010000001.1"/>
</dbReference>
<proteinExistence type="predicted"/>
<evidence type="ECO:0000313" key="3">
    <source>
        <dbReference type="Proteomes" id="UP000887320"/>
    </source>
</evidence>
<protein>
    <submittedName>
        <fullName evidence="2">Pilus assembly protein PilJ</fullName>
    </submittedName>
</protein>
<accession>A0A8X8GI27</accession>
<sequence>MSIIKHKNNHIKPQSMKRCIKNSIAAVLIAAMLSACSNLAMDHSVCDLRVLSLQIPRQSQDVVQYAGSLTVDNLKNSQEKFNQALAIVHKKYANHSGMDKMLKDGEAINANIDLLVKHRDKLMALQDFSIFVQEIIPGIQAEYNLVVDRMVRLNYPSTQAIIAKNQVFLGERVLRSMQKISRGDEDSAINMEDFLADLEVLNIYLEAQLKGNTELGIDRVKDAEMREGLESIQEDVKKISESEVMNLLRKPENLALAYKAASENVTKSDEIFNSLSKLESNTQ</sequence>
<organism evidence="2 3">
    <name type="scientific">Acinetobacter guillouiae</name>
    <name type="common">Acinetobacter genomosp. 11</name>
    <dbReference type="NCBI Taxonomy" id="106649"/>
    <lineage>
        <taxon>Bacteria</taxon>
        <taxon>Pseudomonadati</taxon>
        <taxon>Pseudomonadota</taxon>
        <taxon>Gammaproteobacteria</taxon>
        <taxon>Moraxellales</taxon>
        <taxon>Moraxellaceae</taxon>
        <taxon>Acinetobacter</taxon>
    </lineage>
</organism>
<feature type="signal peptide" evidence="1">
    <location>
        <begin position="1"/>
        <end position="40"/>
    </location>
</feature>
<comment type="caution">
    <text evidence="2">The sequence shown here is derived from an EMBL/GenBank/DDBJ whole genome shotgun (WGS) entry which is preliminary data.</text>
</comment>